<feature type="transmembrane region" description="Helical" evidence="1">
    <location>
        <begin position="154"/>
        <end position="179"/>
    </location>
</feature>
<evidence type="ECO:0008006" key="4">
    <source>
        <dbReference type="Google" id="ProtNLM"/>
    </source>
</evidence>
<feature type="transmembrane region" description="Helical" evidence="1">
    <location>
        <begin position="457"/>
        <end position="477"/>
    </location>
</feature>
<dbReference type="EMBL" id="CP126970">
    <property type="protein sequence ID" value="WIM70953.1"/>
    <property type="molecule type" value="Genomic_DNA"/>
</dbReference>
<keyword evidence="3" id="KW-1185">Reference proteome</keyword>
<feature type="transmembrane region" description="Helical" evidence="1">
    <location>
        <begin position="385"/>
        <end position="409"/>
    </location>
</feature>
<feature type="transmembrane region" description="Helical" evidence="1">
    <location>
        <begin position="232"/>
        <end position="252"/>
    </location>
</feature>
<feature type="transmembrane region" description="Helical" evidence="1">
    <location>
        <begin position="429"/>
        <end position="450"/>
    </location>
</feature>
<gene>
    <name evidence="2" type="ORF">QP029_03790</name>
</gene>
<name>A0ABY8VRZ2_9CORY</name>
<keyword evidence="1" id="KW-1133">Transmembrane helix</keyword>
<accession>A0ABY8VRZ2</accession>
<evidence type="ECO:0000313" key="3">
    <source>
        <dbReference type="Proteomes" id="UP001238805"/>
    </source>
</evidence>
<evidence type="ECO:0000313" key="2">
    <source>
        <dbReference type="EMBL" id="WIM70953.1"/>
    </source>
</evidence>
<feature type="transmembrane region" description="Helical" evidence="1">
    <location>
        <begin position="339"/>
        <end position="364"/>
    </location>
</feature>
<keyword evidence="1" id="KW-0472">Membrane</keyword>
<dbReference type="Proteomes" id="UP001238805">
    <property type="component" value="Chromosome"/>
</dbReference>
<feature type="transmembrane region" description="Helical" evidence="1">
    <location>
        <begin position="497"/>
        <end position="518"/>
    </location>
</feature>
<sequence length="524" mass="55640">MIRLNLRLRRRFIIIWCLCLWGLLTVFPPAYESYYPTPESRETFLAGMQANAGMSAVYGPLEAPASLGQLVAWEAGGLLLILGAVMAVLMVTGLHRKSEHLGYTELQLSTGISRLAPAGAALAATTIAAVIMGLGCGITLWASQLWVPEMTTSGAVAFGVTTTLAMVGSALLAQIAMLFVSNAHSVGRVGLLTVALSFLIRAVADAQELGWLNWLSPLGWKTVIAPYLDDDLGSAALLALVCLAAGAVVLGAERTRDNDTAMIHVPHRTRHRPRRINGMAHLATILSWASILTWVIVIFGLAAFLVALTGSLSGWMEADESIGQVFDEMFGSGDMKTEFIVYVAKLLGILVATTGIQTVVSFHSGEKDGTVDLLRSTGIRRWAPYGSYTLVACVGVLLATVGLWAGSWLGLVTQDSTVAQDFDTAVPAAWSQAGPALLLTGIAVALVGLAPRLAQMAWAPVAAATLLTLFGPLFKAPQWMIDLSPFEYVVRPDEGSWGVHGAMVAAAIALILIGLYGAQHREVH</sequence>
<keyword evidence="1" id="KW-0812">Transmembrane</keyword>
<organism evidence="2 3">
    <name type="scientific">Corynebacterium suedekumii</name>
    <dbReference type="NCBI Taxonomy" id="3049801"/>
    <lineage>
        <taxon>Bacteria</taxon>
        <taxon>Bacillati</taxon>
        <taxon>Actinomycetota</taxon>
        <taxon>Actinomycetes</taxon>
        <taxon>Mycobacteriales</taxon>
        <taxon>Corynebacteriaceae</taxon>
        <taxon>Corynebacterium</taxon>
    </lineage>
</organism>
<feature type="transmembrane region" description="Helical" evidence="1">
    <location>
        <begin position="70"/>
        <end position="94"/>
    </location>
</feature>
<feature type="transmembrane region" description="Helical" evidence="1">
    <location>
        <begin position="115"/>
        <end position="142"/>
    </location>
</feature>
<reference evidence="2 3" key="1">
    <citation type="submission" date="2023-05" db="EMBL/GenBank/DDBJ databases">
        <title>Corynebacterium suedekumii sp. nov. and Corynebacterium breve sp. nov. isolated from raw cow's milk.</title>
        <authorList>
            <person name="Baer M.K."/>
            <person name="Mehl L."/>
            <person name="Hellmuth R."/>
            <person name="Marke G."/>
            <person name="Lipski A."/>
        </authorList>
    </citation>
    <scope>NUCLEOTIDE SEQUENCE [LARGE SCALE GENOMIC DNA]</scope>
    <source>
        <strain evidence="2 3">LM112</strain>
    </source>
</reference>
<proteinExistence type="predicted"/>
<feature type="transmembrane region" description="Helical" evidence="1">
    <location>
        <begin position="280"/>
        <end position="308"/>
    </location>
</feature>
<feature type="transmembrane region" description="Helical" evidence="1">
    <location>
        <begin position="191"/>
        <end position="212"/>
    </location>
</feature>
<evidence type="ECO:0000256" key="1">
    <source>
        <dbReference type="SAM" id="Phobius"/>
    </source>
</evidence>
<protein>
    <recommendedName>
        <fullName evidence="4">ABC transporter permease</fullName>
    </recommendedName>
</protein>
<dbReference type="RefSeq" id="WP_284875533.1">
    <property type="nucleotide sequence ID" value="NZ_CP126970.1"/>
</dbReference>
<feature type="transmembrane region" description="Helical" evidence="1">
    <location>
        <begin position="12"/>
        <end position="31"/>
    </location>
</feature>